<proteinExistence type="predicted"/>
<protein>
    <recommendedName>
        <fullName evidence="1">RNase H type-1 domain-containing protein</fullName>
    </recommendedName>
</protein>
<feature type="domain" description="RNase H type-1" evidence="1">
    <location>
        <begin position="111"/>
        <end position="240"/>
    </location>
</feature>
<sequence>MNGQMNGQMPCLMALDCAEWALKVTEAVVGYNQMILHSPHRFLRMLAETKIKSISNQRRAKWETALMNLQLTVVADNRTNPASLMENEGSAHDCAEVIICDRGHFIRDEPFSDSLDMFVDGSSFYEGDTRYTGWAVVEGKTGEVLAEGSLRGGSAQIAELHALKAALNLALKLTAGENSSTNVNIFTDSAYSHNVVQSYGPVWKRRGYLTTAGTPISHQTVIKEILDTCEENSTKQCRSM</sequence>
<evidence type="ECO:0000259" key="1">
    <source>
        <dbReference type="PROSITE" id="PS50879"/>
    </source>
</evidence>
<dbReference type="Proteomes" id="UP001108240">
    <property type="component" value="Unplaced"/>
</dbReference>
<dbReference type="PROSITE" id="PS50879">
    <property type="entry name" value="RNASE_H_1"/>
    <property type="match status" value="1"/>
</dbReference>
<dbReference type="SUPFAM" id="SSF53098">
    <property type="entry name" value="Ribonuclease H-like"/>
    <property type="match status" value="1"/>
</dbReference>
<name>A0A9J7ZY70_CYPCA</name>
<dbReference type="InterPro" id="IPR036397">
    <property type="entry name" value="RNaseH_sf"/>
</dbReference>
<reference evidence="2" key="2">
    <citation type="submission" date="2025-09" db="UniProtKB">
        <authorList>
            <consortium name="Ensembl"/>
        </authorList>
    </citation>
    <scope>IDENTIFICATION</scope>
</reference>
<dbReference type="GO" id="GO:0003676">
    <property type="term" value="F:nucleic acid binding"/>
    <property type="evidence" value="ECO:0007669"/>
    <property type="project" value="InterPro"/>
</dbReference>
<dbReference type="GO" id="GO:0004523">
    <property type="term" value="F:RNA-DNA hybrid ribonuclease activity"/>
    <property type="evidence" value="ECO:0007669"/>
    <property type="project" value="InterPro"/>
</dbReference>
<dbReference type="Pfam" id="PF00075">
    <property type="entry name" value="RNase_H"/>
    <property type="match status" value="1"/>
</dbReference>
<dbReference type="InterPro" id="IPR002156">
    <property type="entry name" value="RNaseH_domain"/>
</dbReference>
<accession>A0A9J7ZY70</accession>
<dbReference type="InterPro" id="IPR012337">
    <property type="entry name" value="RNaseH-like_sf"/>
</dbReference>
<dbReference type="OMA" id="HFIRDEP"/>
<dbReference type="Gene3D" id="3.30.420.10">
    <property type="entry name" value="Ribonuclease H-like superfamily/Ribonuclease H"/>
    <property type="match status" value="1"/>
</dbReference>
<evidence type="ECO:0000313" key="2">
    <source>
        <dbReference type="Ensembl" id="ENSCCRP00000136528.1"/>
    </source>
</evidence>
<dbReference type="AlphaFoldDB" id="A0A9J7ZY70"/>
<reference evidence="2" key="1">
    <citation type="submission" date="2025-08" db="UniProtKB">
        <authorList>
            <consortium name="Ensembl"/>
        </authorList>
    </citation>
    <scope>IDENTIFICATION</scope>
</reference>
<keyword evidence="3" id="KW-1185">Reference proteome</keyword>
<dbReference type="GeneTree" id="ENSGT01030000235300"/>
<dbReference type="Ensembl" id="ENSCCRT00000160450.1">
    <property type="protein sequence ID" value="ENSCCRP00000136528.1"/>
    <property type="gene ID" value="ENSCCRG00000074183.1"/>
</dbReference>
<evidence type="ECO:0000313" key="3">
    <source>
        <dbReference type="Proteomes" id="UP001108240"/>
    </source>
</evidence>
<organism evidence="2 3">
    <name type="scientific">Cyprinus carpio carpio</name>
    <dbReference type="NCBI Taxonomy" id="630221"/>
    <lineage>
        <taxon>Eukaryota</taxon>
        <taxon>Metazoa</taxon>
        <taxon>Chordata</taxon>
        <taxon>Craniata</taxon>
        <taxon>Vertebrata</taxon>
        <taxon>Euteleostomi</taxon>
        <taxon>Actinopterygii</taxon>
        <taxon>Neopterygii</taxon>
        <taxon>Teleostei</taxon>
        <taxon>Ostariophysi</taxon>
        <taxon>Cypriniformes</taxon>
        <taxon>Cyprinidae</taxon>
        <taxon>Cyprininae</taxon>
        <taxon>Cyprinus</taxon>
    </lineage>
</organism>